<organism evidence="3 4">
    <name type="scientific">Elliptochloris bilobata</name>
    <dbReference type="NCBI Taxonomy" id="381761"/>
    <lineage>
        <taxon>Eukaryota</taxon>
        <taxon>Viridiplantae</taxon>
        <taxon>Chlorophyta</taxon>
        <taxon>core chlorophytes</taxon>
        <taxon>Trebouxiophyceae</taxon>
        <taxon>Trebouxiophyceae incertae sedis</taxon>
        <taxon>Elliptochloris clade</taxon>
        <taxon>Elliptochloris</taxon>
    </lineage>
</organism>
<protein>
    <submittedName>
        <fullName evidence="3">Uncharacterized protein</fullName>
    </submittedName>
</protein>
<evidence type="ECO:0000313" key="4">
    <source>
        <dbReference type="Proteomes" id="UP001445335"/>
    </source>
</evidence>
<feature type="compositionally biased region" description="Low complexity" evidence="2">
    <location>
        <begin position="590"/>
        <end position="606"/>
    </location>
</feature>
<gene>
    <name evidence="3" type="ORF">WJX81_004314</name>
</gene>
<comment type="caution">
    <text evidence="3">The sequence shown here is derived from an EMBL/GenBank/DDBJ whole genome shotgun (WGS) entry which is preliminary data.</text>
</comment>
<evidence type="ECO:0000313" key="3">
    <source>
        <dbReference type="EMBL" id="KAK9835355.1"/>
    </source>
</evidence>
<evidence type="ECO:0000256" key="1">
    <source>
        <dbReference type="SAM" id="Coils"/>
    </source>
</evidence>
<name>A0AAW1RP79_9CHLO</name>
<feature type="coiled-coil region" evidence="1">
    <location>
        <begin position="230"/>
        <end position="398"/>
    </location>
</feature>
<proteinExistence type="predicted"/>
<dbReference type="Proteomes" id="UP001445335">
    <property type="component" value="Unassembled WGS sequence"/>
</dbReference>
<feature type="compositionally biased region" description="Polar residues" evidence="2">
    <location>
        <begin position="62"/>
        <end position="76"/>
    </location>
</feature>
<dbReference type="AlphaFoldDB" id="A0AAW1RP79"/>
<accession>A0AAW1RP79</accession>
<feature type="region of interest" description="Disordered" evidence="2">
    <location>
        <begin position="54"/>
        <end position="79"/>
    </location>
</feature>
<reference evidence="3 4" key="1">
    <citation type="journal article" date="2024" name="Nat. Commun.">
        <title>Phylogenomics reveals the evolutionary origins of lichenization in chlorophyte algae.</title>
        <authorList>
            <person name="Puginier C."/>
            <person name="Libourel C."/>
            <person name="Otte J."/>
            <person name="Skaloud P."/>
            <person name="Haon M."/>
            <person name="Grisel S."/>
            <person name="Petersen M."/>
            <person name="Berrin J.G."/>
            <person name="Delaux P.M."/>
            <person name="Dal Grande F."/>
            <person name="Keller J."/>
        </authorList>
    </citation>
    <scope>NUCLEOTIDE SEQUENCE [LARGE SCALE GENOMIC DNA]</scope>
    <source>
        <strain evidence="3 4">SAG 245.80</strain>
    </source>
</reference>
<feature type="region of interest" description="Disordered" evidence="2">
    <location>
        <begin position="590"/>
        <end position="610"/>
    </location>
</feature>
<evidence type="ECO:0000256" key="2">
    <source>
        <dbReference type="SAM" id="MobiDB-lite"/>
    </source>
</evidence>
<keyword evidence="4" id="KW-1185">Reference proteome</keyword>
<feature type="region of interest" description="Disordered" evidence="2">
    <location>
        <begin position="400"/>
        <end position="426"/>
    </location>
</feature>
<dbReference type="EMBL" id="JALJOU010000028">
    <property type="protein sequence ID" value="KAK9835355.1"/>
    <property type="molecule type" value="Genomic_DNA"/>
</dbReference>
<sequence length="640" mass="65731">MLPLVTLGTGAVAYAYLRKTAKTRSNEATTSLPASPRSSALDASRWLRQSLAPNAPGVGSPSVLSNAASDGPSSPGSVAGSDVLPTRLLEQGSVVVFFTAAGELVTAAGCGRSWELRAVALPERPRASEGAVRLAHFPGDAVFMVVRDGDRIGFRSLGAEGRILQAAREPGAPHRLAGHAFGAQEGWRTTPAGLLNCQWREKCLGLEVQEVRAVATPDIRAIERAQCRAARSSQAQVRQLQGRLAEADQRLRELLRASQRQLEAASAEAAELRARAAGERAVRAAAEASAAQRGRVLTQLEQRLGELAAEKDAAEAALARMSGRLDAAQEDAAKEAHRAASRTAELERQLQAARGQASELETAAVSYEEQRAELAAERDRLEEALQAIQMRMSALSVALPASPAGRQAQAPDPADEGTPAARDQGSRIKAAERLASSSAGQAGSGGKSMPFAPGAKVVADLRAAAAPASAAPRLPLSPLSAAPSPLGALLGPAPAPASAALYSLLQTASPRTSIDTPRILSPAQVLGRSSALQAPDTGNNCAGSSATPTATSLTASAAPAWACAAAACAAEDTSPVSDITIGESLQATPAAATSSLSARSRQPRGSPLRRLRLSGSNENVVLASPSAGKAAPLVMSSVHV</sequence>
<keyword evidence="1" id="KW-0175">Coiled coil</keyword>